<accession>A0A4U5PDF8</accession>
<dbReference type="OrthoDB" id="8064698at2759"/>
<evidence type="ECO:0000313" key="2">
    <source>
        <dbReference type="Proteomes" id="UP000298663"/>
    </source>
</evidence>
<sequence>MILRAFLCKNLRTLRRLFECYISLILEYGSVLWCPYTNKHIDKKIETVQKKFITFIFFRSKGSSPSYVIALERLSVRSLVQRRLVAKLRLVHKFFNGKVANPPNFLFTLPLPILVRNQDHCFVYTR</sequence>
<gene>
    <name evidence="1" type="ORF">L596_008669</name>
</gene>
<reference evidence="1 2" key="1">
    <citation type="journal article" date="2015" name="Genome Biol.">
        <title>Comparative genomics of Steinernema reveals deeply conserved gene regulatory networks.</title>
        <authorList>
            <person name="Dillman A.R."/>
            <person name="Macchietto M."/>
            <person name="Porter C.F."/>
            <person name="Rogers A."/>
            <person name="Williams B."/>
            <person name="Antoshechkin I."/>
            <person name="Lee M.M."/>
            <person name="Goodwin Z."/>
            <person name="Lu X."/>
            <person name="Lewis E.E."/>
            <person name="Goodrich-Blair H."/>
            <person name="Stock S.P."/>
            <person name="Adams B.J."/>
            <person name="Sternberg P.W."/>
            <person name="Mortazavi A."/>
        </authorList>
    </citation>
    <scope>NUCLEOTIDE SEQUENCE [LARGE SCALE GENOMIC DNA]</scope>
    <source>
        <strain evidence="1 2">ALL</strain>
    </source>
</reference>
<dbReference type="EMBL" id="AZBU02000002">
    <property type="protein sequence ID" value="TKR94380.1"/>
    <property type="molecule type" value="Genomic_DNA"/>
</dbReference>
<proteinExistence type="predicted"/>
<organism evidence="1 2">
    <name type="scientific">Steinernema carpocapsae</name>
    <name type="common">Entomopathogenic nematode</name>
    <dbReference type="NCBI Taxonomy" id="34508"/>
    <lineage>
        <taxon>Eukaryota</taxon>
        <taxon>Metazoa</taxon>
        <taxon>Ecdysozoa</taxon>
        <taxon>Nematoda</taxon>
        <taxon>Chromadorea</taxon>
        <taxon>Rhabditida</taxon>
        <taxon>Tylenchina</taxon>
        <taxon>Panagrolaimomorpha</taxon>
        <taxon>Strongyloidoidea</taxon>
        <taxon>Steinernematidae</taxon>
        <taxon>Steinernema</taxon>
    </lineage>
</organism>
<dbReference type="Proteomes" id="UP000298663">
    <property type="component" value="Unassembled WGS sequence"/>
</dbReference>
<keyword evidence="2" id="KW-1185">Reference proteome</keyword>
<dbReference type="AlphaFoldDB" id="A0A4U5PDF8"/>
<protein>
    <submittedName>
        <fullName evidence="1">Uncharacterized protein</fullName>
    </submittedName>
</protein>
<evidence type="ECO:0000313" key="1">
    <source>
        <dbReference type="EMBL" id="TKR94380.1"/>
    </source>
</evidence>
<dbReference type="PRINTS" id="PR01345">
    <property type="entry name" value="CERVTRCPTASE"/>
</dbReference>
<comment type="caution">
    <text evidence="1">The sequence shown here is derived from an EMBL/GenBank/DDBJ whole genome shotgun (WGS) entry which is preliminary data.</text>
</comment>
<name>A0A4U5PDF8_STECR</name>
<reference evidence="1 2" key="2">
    <citation type="journal article" date="2019" name="G3 (Bethesda)">
        <title>Hybrid Assembly of the Genome of the Entomopathogenic Nematode Steinernema carpocapsae Identifies the X-Chromosome.</title>
        <authorList>
            <person name="Serra L."/>
            <person name="Macchietto M."/>
            <person name="Macias-Munoz A."/>
            <person name="McGill C.J."/>
            <person name="Rodriguez I.M."/>
            <person name="Rodriguez B."/>
            <person name="Murad R."/>
            <person name="Mortazavi A."/>
        </authorList>
    </citation>
    <scope>NUCLEOTIDE SEQUENCE [LARGE SCALE GENOMIC DNA]</scope>
    <source>
        <strain evidence="1 2">ALL</strain>
    </source>
</reference>